<organism evidence="1 2">
    <name type="scientific">Babesia microti (strain RI)</name>
    <dbReference type="NCBI Taxonomy" id="1133968"/>
    <lineage>
        <taxon>Eukaryota</taxon>
        <taxon>Sar</taxon>
        <taxon>Alveolata</taxon>
        <taxon>Apicomplexa</taxon>
        <taxon>Aconoidasida</taxon>
        <taxon>Piroplasmida</taxon>
        <taxon>Babesiidae</taxon>
        <taxon>Babesia</taxon>
    </lineage>
</organism>
<evidence type="ECO:0008006" key="3">
    <source>
        <dbReference type="Google" id="ProtNLM"/>
    </source>
</evidence>
<sequence length="207" mass="23770">MLSVTIWDCTGDDPPLLYRLQVYNTCTIAELKVLIEHKRNELGRLSQKSFLIYHGNQLITKFDMELLSFISDPSKISNCGITFTIYDENIITCNIRVMRGVSCGNIRYVPILMNLFKAPLQIEIFDQENVGQLKQEILKQFASEKLKTNCNLGNTSMILLHKGNCLDDDSALKSIYSTSICHVDCTFLQVIRKGICFKWFLRKRTSQ</sequence>
<dbReference type="AlphaFoldDB" id="A0A1N6LY27"/>
<reference evidence="1 2" key="1">
    <citation type="journal article" date="2012" name="Nucleic Acids Res.">
        <title>Sequencing of the smallest Apicomplexan genome from the human pathogen Babesia microti.</title>
        <authorList>
            <person name="Cornillot E."/>
            <person name="Hadj-Kaddour K."/>
            <person name="Dassouli A."/>
            <person name="Noel B."/>
            <person name="Ranwez V."/>
            <person name="Vacherie B."/>
            <person name="Augagneur Y."/>
            <person name="Bres V."/>
            <person name="Duclos A."/>
            <person name="Randazzo S."/>
            <person name="Carcy B."/>
            <person name="Debierre-Grockiego F."/>
            <person name="Delbecq S."/>
            <person name="Moubri-Menage K."/>
            <person name="Shams-Eldin H."/>
            <person name="Usmani-Brown S."/>
            <person name="Bringaud F."/>
            <person name="Wincker P."/>
            <person name="Vivares C.P."/>
            <person name="Schwarz R.T."/>
            <person name="Schetters T.P."/>
            <person name="Krause P.J."/>
            <person name="Gorenflot A."/>
            <person name="Berry V."/>
            <person name="Barbe V."/>
            <person name="Ben Mamoun C."/>
        </authorList>
    </citation>
    <scope>NUCLEOTIDE SEQUENCE [LARGE SCALE GENOMIC DNA]</scope>
    <source>
        <strain evidence="1 2">RI</strain>
    </source>
</reference>
<name>A0A1N6LY27_BABMR</name>
<evidence type="ECO:0000313" key="2">
    <source>
        <dbReference type="Proteomes" id="UP000002899"/>
    </source>
</evidence>
<evidence type="ECO:0000313" key="1">
    <source>
        <dbReference type="EMBL" id="SIO73778.1"/>
    </source>
</evidence>
<protein>
    <recommendedName>
        <fullName evidence="3">Ubiquitin-like domain-containing protein</fullName>
    </recommendedName>
</protein>
<dbReference type="VEuPathDB" id="PiroplasmaDB:BmR1_04g07931"/>
<keyword evidence="2" id="KW-1185">Reference proteome</keyword>
<dbReference type="KEGG" id="bmic:BmR1_04g07931"/>
<dbReference type="Proteomes" id="UP000002899">
    <property type="component" value="Chromosome IV"/>
</dbReference>
<accession>A0A1N6LY27</accession>
<dbReference type="RefSeq" id="XP_021337839.1">
    <property type="nucleotide sequence ID" value="XM_021482645.1"/>
</dbReference>
<dbReference type="EMBL" id="LN871599">
    <property type="protein sequence ID" value="SIO73778.1"/>
    <property type="molecule type" value="Genomic_DNA"/>
</dbReference>
<reference evidence="1 2" key="3">
    <citation type="journal article" date="2016" name="Sci. Rep.">
        <title>Genome-wide diversity and gene expression profiling of Babesia microti isolates identify polymorphic genes that mediate host-pathogen interactions.</title>
        <authorList>
            <person name="Silva J.C."/>
            <person name="Cornillot E."/>
            <person name="McCracken C."/>
            <person name="Usmani-Brown S."/>
            <person name="Dwivedi A."/>
            <person name="Ifeonu O.O."/>
            <person name="Crabtree J."/>
            <person name="Gotia H.T."/>
            <person name="Virji A.Z."/>
            <person name="Reynes C."/>
            <person name="Colinge J."/>
            <person name="Kumar V."/>
            <person name="Lawres L."/>
            <person name="Pazzi J.E."/>
            <person name="Pablo J.V."/>
            <person name="Hung C."/>
            <person name="Brancato J."/>
            <person name="Kumari P."/>
            <person name="Orvis J."/>
            <person name="Tretina K."/>
            <person name="Chibucos M."/>
            <person name="Ott S."/>
            <person name="Sadzewicz L."/>
            <person name="Sengamalay N."/>
            <person name="Shetty A.C."/>
            <person name="Su Q."/>
            <person name="Tallon L."/>
            <person name="Fraser C.M."/>
            <person name="Frutos R."/>
            <person name="Molina D.M."/>
            <person name="Krause P.J."/>
            <person name="Ben Mamoun C."/>
        </authorList>
    </citation>
    <scope>NUCLEOTIDE SEQUENCE [LARGE SCALE GENOMIC DNA]</scope>
    <source>
        <strain evidence="1 2">RI</strain>
    </source>
</reference>
<proteinExistence type="predicted"/>
<dbReference type="GeneID" id="33043782"/>
<reference evidence="1 2" key="2">
    <citation type="journal article" date="2013" name="PLoS ONE">
        <title>Whole genome mapping and re-organization of the nuclear and mitochondrial genomes of Babesia microti isolates.</title>
        <authorList>
            <person name="Cornillot E."/>
            <person name="Dassouli A."/>
            <person name="Garg A."/>
            <person name="Pachikara N."/>
            <person name="Randazzo S."/>
            <person name="Depoix D."/>
            <person name="Carcy B."/>
            <person name="Delbecq S."/>
            <person name="Frutos R."/>
            <person name="Silva J.C."/>
            <person name="Sutton R."/>
            <person name="Krause P.J."/>
            <person name="Mamoun C.B."/>
        </authorList>
    </citation>
    <scope>NUCLEOTIDE SEQUENCE [LARGE SCALE GENOMIC DNA]</scope>
    <source>
        <strain evidence="1 2">RI</strain>
    </source>
</reference>